<dbReference type="GO" id="GO:0005737">
    <property type="term" value="C:cytoplasm"/>
    <property type="evidence" value="ECO:0007669"/>
    <property type="project" value="TreeGrafter"/>
</dbReference>
<dbReference type="PROSITE" id="PS00102">
    <property type="entry name" value="PHOSPHORYLASE"/>
    <property type="match status" value="1"/>
</dbReference>
<dbReference type="InterPro" id="IPR000811">
    <property type="entry name" value="Glyco_trans_35"/>
</dbReference>
<evidence type="ECO:0000313" key="12">
    <source>
        <dbReference type="EMBL" id="SHE90497.1"/>
    </source>
</evidence>
<dbReference type="EMBL" id="FQVM01000017">
    <property type="protein sequence ID" value="SHE90497.1"/>
    <property type="molecule type" value="Genomic_DNA"/>
</dbReference>
<keyword evidence="5 11" id="KW-0328">Glycosyltransferase</keyword>
<evidence type="ECO:0000256" key="5">
    <source>
        <dbReference type="ARBA" id="ARBA00022676"/>
    </source>
</evidence>
<accession>A0A1M4XAI2</accession>
<dbReference type="GO" id="GO:0008184">
    <property type="term" value="F:glycogen phosphorylase activity"/>
    <property type="evidence" value="ECO:0007669"/>
    <property type="project" value="InterPro"/>
</dbReference>
<dbReference type="Proteomes" id="UP000184035">
    <property type="component" value="Unassembled WGS sequence"/>
</dbReference>
<comment type="similarity">
    <text evidence="3 11">Belongs to the glycogen phosphorylase family.</text>
</comment>
<comment type="function">
    <text evidence="11">Allosteric enzyme that catalyzes the rate-limiting step in glycogen catabolism, the phosphorolytic cleavage of glycogen to produce glucose-1-phosphate, and plays a central role in maintaining cellular and organismal glucose homeostasis.</text>
</comment>
<evidence type="ECO:0000256" key="9">
    <source>
        <dbReference type="ARBA" id="ARBA00025174"/>
    </source>
</evidence>
<evidence type="ECO:0000256" key="1">
    <source>
        <dbReference type="ARBA" id="ARBA00001275"/>
    </source>
</evidence>
<protein>
    <recommendedName>
        <fullName evidence="11">Alpha-1,4 glucan phosphorylase</fullName>
        <ecNumber evidence="11">2.4.1.1</ecNumber>
    </recommendedName>
</protein>
<dbReference type="NCBIfam" id="TIGR02093">
    <property type="entry name" value="P_ylase"/>
    <property type="match status" value="1"/>
</dbReference>
<proteinExistence type="inferred from homology"/>
<comment type="function">
    <text evidence="9">Phosphorylase is an important allosteric enzyme in carbohydrate metabolism. Enzymes from different sources differ in their regulatory mechanisms and in their natural substrates. However, all known phosphorylases share catalytic and structural properties.</text>
</comment>
<keyword evidence="8 11" id="KW-0119">Carbohydrate metabolism</keyword>
<keyword evidence="13" id="KW-1185">Reference proteome</keyword>
<dbReference type="InterPro" id="IPR011833">
    <property type="entry name" value="Glycg_phsphrylas"/>
</dbReference>
<evidence type="ECO:0000256" key="8">
    <source>
        <dbReference type="ARBA" id="ARBA00023277"/>
    </source>
</evidence>
<dbReference type="FunFam" id="3.40.50.2000:FF:000003">
    <property type="entry name" value="Alpha-1,4 glucan phosphorylase"/>
    <property type="match status" value="1"/>
</dbReference>
<dbReference type="EC" id="2.4.1.1" evidence="11"/>
<dbReference type="PIRSF" id="PIRSF000460">
    <property type="entry name" value="Pprylas_GlgP"/>
    <property type="match status" value="1"/>
</dbReference>
<dbReference type="STRING" id="1533.SAMN05443638_1176"/>
<reference evidence="12 13" key="1">
    <citation type="submission" date="2016-11" db="EMBL/GenBank/DDBJ databases">
        <authorList>
            <person name="Jaros S."/>
            <person name="Januszkiewicz K."/>
            <person name="Wedrychowicz H."/>
        </authorList>
    </citation>
    <scope>NUCLEOTIDE SEQUENCE [LARGE SCALE GENOMIC DNA]</scope>
    <source>
        <strain evidence="12 13">DSM 2631</strain>
    </source>
</reference>
<keyword evidence="6 11" id="KW-0808">Transferase</keyword>
<evidence type="ECO:0000256" key="4">
    <source>
        <dbReference type="ARBA" id="ARBA00022533"/>
    </source>
</evidence>
<sequence>MEGVNNKMTREELKKDILRYLKVKYGKENIDNAKDFEVFNAVSMALLENIVHDWNTTTKLYNKEKNAYYFSAEYLMGRALGNNLISLGLYDEVKEVLKEFNIDINKIEEIEEDAGLGNGGLGRLAACFMDSAASMEVPLMGYGIRYSNGLFNQKFQNGFQVEDADNWLKYGDPWSIRKTDEEVVINFKDEKVKAIPYDTPIIGYKSKNINTLRLWKCEPVVEFDFNLFNDQKYDEALEEKNRAEDISRVLYPNDSNEEGKLLRLKQQYFLVSASLQDIIRTHKKMWNNDLLNFSVMHSVQLNDTHPVLAIPELIRILVDEEGMDFNKALEISKGVFGYTNHTILAEALEKWDVELIRKLFPRILEIIENIDSIFVKELEEKGYSEEAIEEFRIINDDLVRMANLAIYVSFAVNGVAKLHTDILKNTELHNWYELYPEKFQNKTNGITPRRWLRLCNQELSALITELLGSEDWVKDLSKLKELEKYANDEKILKKFMDIKHIKKSELAEYIKEKEGIEIDPDSLFDIQIKRLHEYKRQLLNGLYILDLYYRLKENPNMNIPKVTFIFGAKAFPGYERAKAIVKFINEIAKLINNDEEVNKKMKVVFVQNYRVSYAEKLFPAADISKQISTAGKEASGTGNMKFMLNGTPTFGTYDGANVEIVRESKDENNFIFGLRVEDIEKIKDDYDPEKYYESEEALKRVINTLIDGTFDDGETGMFEDLYNSLLKEGDQYFLLADFHGFREEEDKVFKAYQDKLLWAKKCFLNTCNAGIFSSDRTIMEYSNDIWGIKPCKNK</sequence>
<dbReference type="GO" id="GO:0030170">
    <property type="term" value="F:pyridoxal phosphate binding"/>
    <property type="evidence" value="ECO:0007669"/>
    <property type="project" value="InterPro"/>
</dbReference>
<evidence type="ECO:0000256" key="10">
    <source>
        <dbReference type="PIRSR" id="PIRSR000460-1"/>
    </source>
</evidence>
<feature type="modified residue" description="N6-(pyridoxal phosphate)lysine" evidence="10">
    <location>
        <position position="641"/>
    </location>
</feature>
<organism evidence="12 13">
    <name type="scientific">Clostridium fallax</name>
    <dbReference type="NCBI Taxonomy" id="1533"/>
    <lineage>
        <taxon>Bacteria</taxon>
        <taxon>Bacillati</taxon>
        <taxon>Bacillota</taxon>
        <taxon>Clostridia</taxon>
        <taxon>Eubacteriales</taxon>
        <taxon>Clostridiaceae</taxon>
        <taxon>Clostridium</taxon>
    </lineage>
</organism>
<comment type="cofactor">
    <cofactor evidence="2 11">
        <name>pyridoxal 5'-phosphate</name>
        <dbReference type="ChEBI" id="CHEBI:597326"/>
    </cofactor>
</comment>
<dbReference type="PANTHER" id="PTHR11468:SF3">
    <property type="entry name" value="GLYCOGEN PHOSPHORYLASE, LIVER FORM"/>
    <property type="match status" value="1"/>
</dbReference>
<name>A0A1M4XAI2_9CLOT</name>
<evidence type="ECO:0000313" key="13">
    <source>
        <dbReference type="Proteomes" id="UP000184035"/>
    </source>
</evidence>
<dbReference type="GO" id="GO:0005980">
    <property type="term" value="P:glycogen catabolic process"/>
    <property type="evidence" value="ECO:0007669"/>
    <property type="project" value="TreeGrafter"/>
</dbReference>
<evidence type="ECO:0000256" key="6">
    <source>
        <dbReference type="ARBA" id="ARBA00022679"/>
    </source>
</evidence>
<dbReference type="PANTHER" id="PTHR11468">
    <property type="entry name" value="GLYCOGEN PHOSPHORYLASE"/>
    <property type="match status" value="1"/>
</dbReference>
<evidence type="ECO:0000256" key="7">
    <source>
        <dbReference type="ARBA" id="ARBA00022898"/>
    </source>
</evidence>
<keyword evidence="4" id="KW-0021">Allosteric enzyme</keyword>
<keyword evidence="7 10" id="KW-0663">Pyridoxal phosphate</keyword>
<evidence type="ECO:0000256" key="11">
    <source>
        <dbReference type="RuleBase" id="RU000587"/>
    </source>
</evidence>
<dbReference type="AlphaFoldDB" id="A0A1M4XAI2"/>
<dbReference type="Pfam" id="PF00343">
    <property type="entry name" value="Phosphorylase"/>
    <property type="match status" value="1"/>
</dbReference>
<gene>
    <name evidence="12" type="ORF">SAMN05443638_1176</name>
</gene>
<dbReference type="SUPFAM" id="SSF53756">
    <property type="entry name" value="UDP-Glycosyltransferase/glycogen phosphorylase"/>
    <property type="match status" value="1"/>
</dbReference>
<dbReference type="InterPro" id="IPR035090">
    <property type="entry name" value="Pyridoxal_P_attach_site"/>
</dbReference>
<dbReference type="FunFam" id="3.40.50.2000:FF:000807">
    <property type="entry name" value="Alpha-glucan phosphorylase 2, cytosolic"/>
    <property type="match status" value="1"/>
</dbReference>
<dbReference type="CDD" id="cd04300">
    <property type="entry name" value="GT35_Glycogen_Phosphorylase"/>
    <property type="match status" value="1"/>
</dbReference>
<evidence type="ECO:0000256" key="3">
    <source>
        <dbReference type="ARBA" id="ARBA00006047"/>
    </source>
</evidence>
<comment type="catalytic activity">
    <reaction evidence="1 11">
        <text>[(1-&gt;4)-alpha-D-glucosyl](n) + phosphate = [(1-&gt;4)-alpha-D-glucosyl](n-1) + alpha-D-glucose 1-phosphate</text>
        <dbReference type="Rhea" id="RHEA:41732"/>
        <dbReference type="Rhea" id="RHEA-COMP:9584"/>
        <dbReference type="Rhea" id="RHEA-COMP:9586"/>
        <dbReference type="ChEBI" id="CHEBI:15444"/>
        <dbReference type="ChEBI" id="CHEBI:43474"/>
        <dbReference type="ChEBI" id="CHEBI:58601"/>
        <dbReference type="EC" id="2.4.1.1"/>
    </reaction>
</comment>
<evidence type="ECO:0000256" key="2">
    <source>
        <dbReference type="ARBA" id="ARBA00001933"/>
    </source>
</evidence>
<dbReference type="Gene3D" id="3.40.50.2000">
    <property type="entry name" value="Glycogen Phosphorylase B"/>
    <property type="match status" value="2"/>
</dbReference>